<keyword evidence="1" id="KW-0732">Signal</keyword>
<gene>
    <name evidence="2" type="ORF">F8C82_05850</name>
</gene>
<evidence type="ECO:0000313" key="3">
    <source>
        <dbReference type="Proteomes" id="UP000484164"/>
    </source>
</evidence>
<comment type="caution">
    <text evidence="2">The sequence shown here is derived from an EMBL/GenBank/DDBJ whole genome shotgun (WGS) entry which is preliminary data.</text>
</comment>
<protein>
    <submittedName>
        <fullName evidence="2">DUF4252 domain-containing protein</fullName>
    </submittedName>
</protein>
<organism evidence="2 3">
    <name type="scientific">Phaeocystidibacter marisrubri</name>
    <dbReference type="NCBI Taxonomy" id="1577780"/>
    <lineage>
        <taxon>Bacteria</taxon>
        <taxon>Pseudomonadati</taxon>
        <taxon>Bacteroidota</taxon>
        <taxon>Flavobacteriia</taxon>
        <taxon>Flavobacteriales</taxon>
        <taxon>Phaeocystidibacteraceae</taxon>
        <taxon>Phaeocystidibacter</taxon>
    </lineage>
</organism>
<name>A0A6L3ZJD4_9FLAO</name>
<dbReference type="AlphaFoldDB" id="A0A6L3ZJD4"/>
<reference evidence="2 3" key="1">
    <citation type="submission" date="2019-10" db="EMBL/GenBank/DDBJ databases">
        <title>Genome sequence of Phaeocystidibacter marisrubri JCM30614 (type strain).</title>
        <authorList>
            <person name="Bowman J.P."/>
        </authorList>
    </citation>
    <scope>NUCLEOTIDE SEQUENCE [LARGE SCALE GENOMIC DNA]</scope>
    <source>
        <strain evidence="2 3">JCM 30614</strain>
    </source>
</reference>
<proteinExistence type="predicted"/>
<evidence type="ECO:0000256" key="1">
    <source>
        <dbReference type="SAM" id="SignalP"/>
    </source>
</evidence>
<feature type="chain" id="PRO_5027046412" evidence="1">
    <location>
        <begin position="20"/>
        <end position="148"/>
    </location>
</feature>
<feature type="signal peptide" evidence="1">
    <location>
        <begin position="1"/>
        <end position="19"/>
    </location>
</feature>
<keyword evidence="3" id="KW-1185">Reference proteome</keyword>
<sequence length="148" mass="16643">MKTKLTAVFIIVLSWVGMAQTPSVDLHKYLDRQEGVFSMSLNTSIEDFFDGQLDIDERDFQIEGDASKIQLSIISDDADTESIYHHVTSSLRSANLERISIEEDGEKVTLWMVRNGDIVTEIHAIIIDKDDPKGLIIATLLGEFVVEE</sequence>
<dbReference type="Proteomes" id="UP000484164">
    <property type="component" value="Unassembled WGS sequence"/>
</dbReference>
<accession>A0A6L3ZJD4</accession>
<dbReference type="EMBL" id="WBVQ01000001">
    <property type="protein sequence ID" value="KAB2817927.1"/>
    <property type="molecule type" value="Genomic_DNA"/>
</dbReference>
<evidence type="ECO:0000313" key="2">
    <source>
        <dbReference type="EMBL" id="KAB2817927.1"/>
    </source>
</evidence>
<dbReference type="RefSeq" id="WP_151692615.1">
    <property type="nucleotide sequence ID" value="NZ_BMGX01000002.1"/>
</dbReference>